<accession>A0A6A6TSP2</accession>
<dbReference type="InterPro" id="IPR010730">
    <property type="entry name" value="HET"/>
</dbReference>
<evidence type="ECO:0000313" key="2">
    <source>
        <dbReference type="EMBL" id="KAF2662331.1"/>
    </source>
</evidence>
<gene>
    <name evidence="2" type="ORF">K491DRAFT_585799</name>
</gene>
<evidence type="ECO:0000313" key="3">
    <source>
        <dbReference type="Proteomes" id="UP000799324"/>
    </source>
</evidence>
<dbReference type="Pfam" id="PF06985">
    <property type="entry name" value="HET"/>
    <property type="match status" value="1"/>
</dbReference>
<dbReference type="InterPro" id="IPR052895">
    <property type="entry name" value="HetReg/Transcr_Mod"/>
</dbReference>
<dbReference type="EMBL" id="MU004290">
    <property type="protein sequence ID" value="KAF2662331.1"/>
    <property type="molecule type" value="Genomic_DNA"/>
</dbReference>
<evidence type="ECO:0000259" key="1">
    <source>
        <dbReference type="Pfam" id="PF06985"/>
    </source>
</evidence>
<dbReference type="Proteomes" id="UP000799324">
    <property type="component" value="Unassembled WGS sequence"/>
</dbReference>
<dbReference type="OrthoDB" id="2157530at2759"/>
<proteinExistence type="predicted"/>
<name>A0A6A6TSP2_9PLEO</name>
<dbReference type="PANTHER" id="PTHR24148:SF64">
    <property type="entry name" value="HETEROKARYON INCOMPATIBILITY DOMAIN-CONTAINING PROTEIN"/>
    <property type="match status" value="1"/>
</dbReference>
<organism evidence="2 3">
    <name type="scientific">Lophiostoma macrostomum CBS 122681</name>
    <dbReference type="NCBI Taxonomy" id="1314788"/>
    <lineage>
        <taxon>Eukaryota</taxon>
        <taxon>Fungi</taxon>
        <taxon>Dikarya</taxon>
        <taxon>Ascomycota</taxon>
        <taxon>Pezizomycotina</taxon>
        <taxon>Dothideomycetes</taxon>
        <taxon>Pleosporomycetidae</taxon>
        <taxon>Pleosporales</taxon>
        <taxon>Lophiostomataceae</taxon>
        <taxon>Lophiostoma</taxon>
    </lineage>
</organism>
<protein>
    <submittedName>
        <fullName evidence="2">HET-domain-containing protein</fullName>
    </submittedName>
</protein>
<feature type="non-terminal residue" evidence="2">
    <location>
        <position position="186"/>
    </location>
</feature>
<keyword evidence="3" id="KW-1185">Reference proteome</keyword>
<reference evidence="2" key="1">
    <citation type="journal article" date="2020" name="Stud. Mycol.">
        <title>101 Dothideomycetes genomes: a test case for predicting lifestyles and emergence of pathogens.</title>
        <authorList>
            <person name="Haridas S."/>
            <person name="Albert R."/>
            <person name="Binder M."/>
            <person name="Bloem J."/>
            <person name="Labutti K."/>
            <person name="Salamov A."/>
            <person name="Andreopoulos B."/>
            <person name="Baker S."/>
            <person name="Barry K."/>
            <person name="Bills G."/>
            <person name="Bluhm B."/>
            <person name="Cannon C."/>
            <person name="Castanera R."/>
            <person name="Culley D."/>
            <person name="Daum C."/>
            <person name="Ezra D."/>
            <person name="Gonzalez J."/>
            <person name="Henrissat B."/>
            <person name="Kuo A."/>
            <person name="Liang C."/>
            <person name="Lipzen A."/>
            <person name="Lutzoni F."/>
            <person name="Magnuson J."/>
            <person name="Mondo S."/>
            <person name="Nolan M."/>
            <person name="Ohm R."/>
            <person name="Pangilinan J."/>
            <person name="Park H.-J."/>
            <person name="Ramirez L."/>
            <person name="Alfaro M."/>
            <person name="Sun H."/>
            <person name="Tritt A."/>
            <person name="Yoshinaga Y."/>
            <person name="Zwiers L.-H."/>
            <person name="Turgeon B."/>
            <person name="Goodwin S."/>
            <person name="Spatafora J."/>
            <person name="Crous P."/>
            <person name="Grigoriev I."/>
        </authorList>
    </citation>
    <scope>NUCLEOTIDE SEQUENCE</scope>
    <source>
        <strain evidence="2">CBS 122681</strain>
    </source>
</reference>
<sequence>MRLHSDQGTAGSPLICELYPADILHPTFEGLGVRYPSDEEDCLIHYDALSYTWGDGVRKDTIMCNGVEFSISQNLSEALRALRPSQDQVRYLWADAICINQSDEKEKSEQVWNMLMIYQKATSVVAWLGPAQEDMENVLVAASTISSEVSHETVFDVWGLRRGLSYIYTRPWFQRLWVQQEIFAAR</sequence>
<dbReference type="PANTHER" id="PTHR24148">
    <property type="entry name" value="ANKYRIN REPEAT DOMAIN-CONTAINING PROTEIN 39 HOMOLOG-RELATED"/>
    <property type="match status" value="1"/>
</dbReference>
<feature type="domain" description="Heterokaryon incompatibility" evidence="1">
    <location>
        <begin position="46"/>
        <end position="181"/>
    </location>
</feature>
<dbReference type="AlphaFoldDB" id="A0A6A6TSP2"/>